<evidence type="ECO:0000256" key="13">
    <source>
        <dbReference type="SAM" id="Phobius"/>
    </source>
</evidence>
<keyword evidence="5 13" id="KW-1133">Transmembrane helix</keyword>
<evidence type="ECO:0000256" key="1">
    <source>
        <dbReference type="ARBA" id="ARBA00004141"/>
    </source>
</evidence>
<dbReference type="InterPro" id="IPR020904">
    <property type="entry name" value="Sc_DH/Rdtase_CS"/>
</dbReference>
<evidence type="ECO:0000256" key="11">
    <source>
        <dbReference type="ARBA" id="ARBA00082544"/>
    </source>
</evidence>
<comment type="similarity">
    <text evidence="2 12">Belongs to the short-chain dehydrogenases/reductases (SDR) family.</text>
</comment>
<evidence type="ECO:0000256" key="7">
    <source>
        <dbReference type="ARBA" id="ARBA00023098"/>
    </source>
</evidence>
<gene>
    <name evidence="14" type="ORF">CEUTPL_LOCUS115</name>
</gene>
<dbReference type="AlphaFoldDB" id="A0A9N9QD12"/>
<dbReference type="CDD" id="cd05339">
    <property type="entry name" value="17beta-HSDXI-like_SDR_c"/>
    <property type="match status" value="1"/>
</dbReference>
<keyword evidence="4" id="KW-0521">NADP</keyword>
<dbReference type="GO" id="GO:0016020">
    <property type="term" value="C:membrane"/>
    <property type="evidence" value="ECO:0007669"/>
    <property type="project" value="UniProtKB-SubCell"/>
</dbReference>
<dbReference type="InterPro" id="IPR002347">
    <property type="entry name" value="SDR_fam"/>
</dbReference>
<dbReference type="Pfam" id="PF00106">
    <property type="entry name" value="adh_short"/>
    <property type="match status" value="1"/>
</dbReference>
<evidence type="ECO:0000256" key="6">
    <source>
        <dbReference type="ARBA" id="ARBA00023002"/>
    </source>
</evidence>
<evidence type="ECO:0000256" key="10">
    <source>
        <dbReference type="ARBA" id="ARBA00068717"/>
    </source>
</evidence>
<feature type="transmembrane region" description="Helical" evidence="13">
    <location>
        <begin position="21"/>
        <end position="42"/>
    </location>
</feature>
<evidence type="ECO:0000256" key="9">
    <source>
        <dbReference type="ARBA" id="ARBA00059620"/>
    </source>
</evidence>
<keyword evidence="7" id="KW-0443">Lipid metabolism</keyword>
<evidence type="ECO:0000256" key="4">
    <source>
        <dbReference type="ARBA" id="ARBA00022857"/>
    </source>
</evidence>
<keyword evidence="15" id="KW-1185">Reference proteome</keyword>
<dbReference type="InterPro" id="IPR036291">
    <property type="entry name" value="NAD(P)-bd_dom_sf"/>
</dbReference>
<dbReference type="PRINTS" id="PR00080">
    <property type="entry name" value="SDRFAMILY"/>
</dbReference>
<dbReference type="FunFam" id="3.40.50.720:FF:000131">
    <property type="entry name" value="Short-chain dehydrogenase/reductase 3"/>
    <property type="match status" value="1"/>
</dbReference>
<dbReference type="PRINTS" id="PR00081">
    <property type="entry name" value="GDHRDH"/>
</dbReference>
<reference evidence="14" key="1">
    <citation type="submission" date="2022-01" db="EMBL/GenBank/DDBJ databases">
        <authorList>
            <person name="King R."/>
        </authorList>
    </citation>
    <scope>NUCLEOTIDE SEQUENCE</scope>
</reference>
<dbReference type="GO" id="GO:0052650">
    <property type="term" value="F:all-trans-retinol dehydrogenase (NADP+) activity"/>
    <property type="evidence" value="ECO:0007669"/>
    <property type="project" value="UniProtKB-ARBA"/>
</dbReference>
<dbReference type="SUPFAM" id="SSF51735">
    <property type="entry name" value="NAD(P)-binding Rossmann-fold domains"/>
    <property type="match status" value="1"/>
</dbReference>
<dbReference type="Proteomes" id="UP001152799">
    <property type="component" value="Chromosome 1"/>
</dbReference>
<sequence>MECKNKQNKSLGRTKTVGQQILEILPIILDFFLLIIQVNYHIMEAIYRIFKPLDPSPVNNELVLVTGAGHGIGRELALQYASEGATLVLWDINEEGNQSTAQAILKNGGAKPYTYTCDVSDRQSVLNVARKVKEDIGDISILINNAGIMPAHPLEEHTEEEIKKIMSINVLAHFWTIEAFLPAMKKNNHGHIVALSSVAGIAGLPNLVPYCASKFAVRGLMESLMDELNWNPYNNVKLTSVCPYMVDTGLCKKPFVRFENALNLLEPKYVAAQIMHAQRTGILECTIPRFLLTVNYVTRLLPTKAASKVKAFFESGVHSDKGT</sequence>
<proteinExistence type="inferred from homology"/>
<comment type="function">
    <text evidence="9">Catalyzes the reduction of all-trans-retinal to all-trans-retinol in the presence of NADPH.</text>
</comment>
<evidence type="ECO:0000256" key="5">
    <source>
        <dbReference type="ARBA" id="ARBA00022989"/>
    </source>
</evidence>
<keyword evidence="6" id="KW-0560">Oxidoreductase</keyword>
<evidence type="ECO:0000256" key="12">
    <source>
        <dbReference type="RuleBase" id="RU000363"/>
    </source>
</evidence>
<comment type="subcellular location">
    <subcellularLocation>
        <location evidence="1">Membrane</location>
        <topology evidence="1">Multi-pass membrane protein</topology>
    </subcellularLocation>
</comment>
<dbReference type="Gene3D" id="3.40.50.720">
    <property type="entry name" value="NAD(P)-binding Rossmann-like Domain"/>
    <property type="match status" value="1"/>
</dbReference>
<dbReference type="PANTHER" id="PTHR24322:SF736">
    <property type="entry name" value="RETINOL DEHYDROGENASE 10"/>
    <property type="match status" value="1"/>
</dbReference>
<dbReference type="EMBL" id="OU892277">
    <property type="protein sequence ID" value="CAG9759363.1"/>
    <property type="molecule type" value="Genomic_DNA"/>
</dbReference>
<evidence type="ECO:0000256" key="8">
    <source>
        <dbReference type="ARBA" id="ARBA00023136"/>
    </source>
</evidence>
<name>A0A9N9QD12_9CUCU</name>
<keyword evidence="8 13" id="KW-0472">Membrane</keyword>
<organism evidence="14 15">
    <name type="scientific">Ceutorhynchus assimilis</name>
    <name type="common">cabbage seed weevil</name>
    <dbReference type="NCBI Taxonomy" id="467358"/>
    <lineage>
        <taxon>Eukaryota</taxon>
        <taxon>Metazoa</taxon>
        <taxon>Ecdysozoa</taxon>
        <taxon>Arthropoda</taxon>
        <taxon>Hexapoda</taxon>
        <taxon>Insecta</taxon>
        <taxon>Pterygota</taxon>
        <taxon>Neoptera</taxon>
        <taxon>Endopterygota</taxon>
        <taxon>Coleoptera</taxon>
        <taxon>Polyphaga</taxon>
        <taxon>Cucujiformia</taxon>
        <taxon>Curculionidae</taxon>
        <taxon>Ceutorhynchinae</taxon>
        <taxon>Ceutorhynchus</taxon>
    </lineage>
</organism>
<dbReference type="OrthoDB" id="5840532at2759"/>
<evidence type="ECO:0000256" key="2">
    <source>
        <dbReference type="ARBA" id="ARBA00006484"/>
    </source>
</evidence>
<keyword evidence="3 13" id="KW-0812">Transmembrane</keyword>
<dbReference type="PANTHER" id="PTHR24322">
    <property type="entry name" value="PKSB"/>
    <property type="match status" value="1"/>
</dbReference>
<evidence type="ECO:0000313" key="15">
    <source>
        <dbReference type="Proteomes" id="UP001152799"/>
    </source>
</evidence>
<evidence type="ECO:0000256" key="3">
    <source>
        <dbReference type="ARBA" id="ARBA00022692"/>
    </source>
</evidence>
<dbReference type="PROSITE" id="PS00061">
    <property type="entry name" value="ADH_SHORT"/>
    <property type="match status" value="1"/>
</dbReference>
<accession>A0A9N9QD12</accession>
<dbReference type="GO" id="GO:0005811">
    <property type="term" value="C:lipid droplet"/>
    <property type="evidence" value="ECO:0007669"/>
    <property type="project" value="TreeGrafter"/>
</dbReference>
<protein>
    <recommendedName>
        <fullName evidence="10">Short-chain dehydrogenase/reductase 3</fullName>
    </recommendedName>
    <alternativeName>
        <fullName evidence="11">Retinal short-chain dehydrogenase/reductase 1</fullName>
    </alternativeName>
</protein>
<evidence type="ECO:0000313" key="14">
    <source>
        <dbReference type="EMBL" id="CAG9759363.1"/>
    </source>
</evidence>